<sequence length="88" mass="9150">MTTPASNTPTPRNAADTSPPWWRVGMVWLVLGGPAVVVVAAIGTAVIAYRGADPVLTEAPTPQQVVRQLGAQTPAMQARNHAATPAPR</sequence>
<reference evidence="3" key="1">
    <citation type="submission" date="2019-03" db="EMBL/GenBank/DDBJ databases">
        <title>Aquabacterium pictum sp.nov., the first bacteriochlorophyll a-containing freshwater bacterium in the genus Aquabacterium of the class Betaproteobacteria.</title>
        <authorList>
            <person name="Hirose S."/>
            <person name="Tank M."/>
            <person name="Hara E."/>
            <person name="Tamaki H."/>
            <person name="Takaichi S."/>
            <person name="Haruta S."/>
            <person name="Hanada S."/>
        </authorList>
    </citation>
    <scope>NUCLEOTIDE SEQUENCE [LARGE SCALE GENOMIC DNA]</scope>
    <source>
        <strain evidence="3">W35</strain>
    </source>
</reference>
<protein>
    <recommendedName>
        <fullName evidence="4">Nitrogen fixation protein FixH</fullName>
    </recommendedName>
</protein>
<gene>
    <name evidence="2" type="ORF">AQPW35_14930</name>
</gene>
<accession>A0A480AQP0</accession>
<comment type="caution">
    <text evidence="2">The sequence shown here is derived from an EMBL/GenBank/DDBJ whole genome shotgun (WGS) entry which is preliminary data.</text>
</comment>
<dbReference type="RefSeq" id="WP_228026997.1">
    <property type="nucleotide sequence ID" value="NZ_BJCL01000003.1"/>
</dbReference>
<evidence type="ECO:0008006" key="4">
    <source>
        <dbReference type="Google" id="ProtNLM"/>
    </source>
</evidence>
<evidence type="ECO:0000313" key="3">
    <source>
        <dbReference type="Proteomes" id="UP000301751"/>
    </source>
</evidence>
<evidence type="ECO:0000313" key="2">
    <source>
        <dbReference type="EMBL" id="GCL62412.1"/>
    </source>
</evidence>
<organism evidence="2 3">
    <name type="scientific">Pseudaquabacterium pictum</name>
    <dbReference type="NCBI Taxonomy" id="2315236"/>
    <lineage>
        <taxon>Bacteria</taxon>
        <taxon>Pseudomonadati</taxon>
        <taxon>Pseudomonadota</taxon>
        <taxon>Betaproteobacteria</taxon>
        <taxon>Burkholderiales</taxon>
        <taxon>Sphaerotilaceae</taxon>
        <taxon>Pseudaquabacterium</taxon>
    </lineage>
</organism>
<dbReference type="EMBL" id="BJCL01000003">
    <property type="protein sequence ID" value="GCL62412.1"/>
    <property type="molecule type" value="Genomic_DNA"/>
</dbReference>
<evidence type="ECO:0000256" key="1">
    <source>
        <dbReference type="SAM" id="Phobius"/>
    </source>
</evidence>
<dbReference type="Proteomes" id="UP000301751">
    <property type="component" value="Unassembled WGS sequence"/>
</dbReference>
<name>A0A480AQP0_9BURK</name>
<feature type="transmembrane region" description="Helical" evidence="1">
    <location>
        <begin position="26"/>
        <end position="49"/>
    </location>
</feature>
<keyword evidence="1" id="KW-0812">Transmembrane</keyword>
<keyword evidence="1" id="KW-1133">Transmembrane helix</keyword>
<keyword evidence="1" id="KW-0472">Membrane</keyword>
<keyword evidence="3" id="KW-1185">Reference proteome</keyword>
<proteinExistence type="predicted"/>
<dbReference type="AlphaFoldDB" id="A0A480AQP0"/>